<name>F5XHH0_MICPN</name>
<dbReference type="InterPro" id="IPR036589">
    <property type="entry name" value="HCY_dom_sf"/>
</dbReference>
<keyword evidence="2 6" id="KW-0808">Transferase</keyword>
<dbReference type="GO" id="GO:0032259">
    <property type="term" value="P:methylation"/>
    <property type="evidence" value="ECO:0007669"/>
    <property type="project" value="UniProtKB-KW"/>
</dbReference>
<dbReference type="GO" id="GO:0008898">
    <property type="term" value="F:S-adenosylmethionine-homocysteine S-methyltransferase activity"/>
    <property type="evidence" value="ECO:0007669"/>
    <property type="project" value="TreeGrafter"/>
</dbReference>
<keyword evidence="3 5" id="KW-0479">Metal-binding</keyword>
<dbReference type="RefSeq" id="WP_013865992.1">
    <property type="nucleotide sequence ID" value="NC_015635.1"/>
</dbReference>
<feature type="binding site" evidence="5 6">
    <location>
        <position position="224"/>
    </location>
    <ligand>
        <name>Zn(2+)</name>
        <dbReference type="ChEBI" id="CHEBI:29105"/>
    </ligand>
</feature>
<proteinExistence type="predicted"/>
<evidence type="ECO:0000256" key="4">
    <source>
        <dbReference type="ARBA" id="ARBA00022833"/>
    </source>
</evidence>
<dbReference type="SUPFAM" id="SSF82282">
    <property type="entry name" value="Homocysteine S-methyltransferase"/>
    <property type="match status" value="1"/>
</dbReference>
<dbReference type="InterPro" id="IPR017226">
    <property type="entry name" value="BHMT-like"/>
</dbReference>
<feature type="binding site" evidence="6">
    <location>
        <position position="287"/>
    </location>
    <ligand>
        <name>Zn(2+)</name>
        <dbReference type="ChEBI" id="CHEBI:29105"/>
    </ligand>
</feature>
<feature type="domain" description="Hcy-binding" evidence="7">
    <location>
        <begin position="5"/>
        <end position="302"/>
    </location>
</feature>
<accession>F5XHH0</accession>
<protein>
    <submittedName>
        <fullName evidence="8">Homocysteine S-methyltransferase</fullName>
        <ecNumber evidence="8">2.1.1.10</ecNumber>
    </submittedName>
</protein>
<dbReference type="eggNOG" id="COG2040">
    <property type="taxonomic scope" value="Bacteria"/>
</dbReference>
<dbReference type="AlphaFoldDB" id="F5XHH0"/>
<keyword evidence="4 5" id="KW-0862">Zinc</keyword>
<evidence type="ECO:0000256" key="6">
    <source>
        <dbReference type="PROSITE-ProRule" id="PRU00333"/>
    </source>
</evidence>
<evidence type="ECO:0000313" key="9">
    <source>
        <dbReference type="Proteomes" id="UP000007947"/>
    </source>
</evidence>
<dbReference type="GO" id="GO:0009086">
    <property type="term" value="P:methionine biosynthetic process"/>
    <property type="evidence" value="ECO:0007669"/>
    <property type="project" value="InterPro"/>
</dbReference>
<evidence type="ECO:0000256" key="1">
    <source>
        <dbReference type="ARBA" id="ARBA00022603"/>
    </source>
</evidence>
<dbReference type="PIRSF" id="PIRSF037505">
    <property type="entry name" value="Betaine_HMT"/>
    <property type="match status" value="1"/>
</dbReference>
<dbReference type="EC" id="2.1.1.10" evidence="8"/>
<dbReference type="GO" id="GO:0033528">
    <property type="term" value="P:S-methylmethionine cycle"/>
    <property type="evidence" value="ECO:0007669"/>
    <property type="project" value="TreeGrafter"/>
</dbReference>
<dbReference type="InterPro" id="IPR051486">
    <property type="entry name" value="Hcy_S-methyltransferase"/>
</dbReference>
<dbReference type="Proteomes" id="UP000007947">
    <property type="component" value="Chromosome"/>
</dbReference>
<dbReference type="NCBIfam" id="NF007020">
    <property type="entry name" value="PRK09485.1"/>
    <property type="match status" value="1"/>
</dbReference>
<dbReference type="Pfam" id="PF02574">
    <property type="entry name" value="S-methyl_trans"/>
    <property type="match status" value="1"/>
</dbReference>
<gene>
    <name evidence="8" type="primary">mmuM</name>
    <name evidence="8" type="ordered locus">MLP_51640</name>
</gene>
<dbReference type="HOGENOM" id="CLU_004914_3_2_11"/>
<reference evidence="8 9" key="1">
    <citation type="submission" date="2011-05" db="EMBL/GenBank/DDBJ databases">
        <title>Whole genome sequence of Microlunatus phosphovorus NM-1.</title>
        <authorList>
            <person name="Hosoyama A."/>
            <person name="Sasaki K."/>
            <person name="Harada T."/>
            <person name="Igarashi R."/>
            <person name="Kawakoshi A."/>
            <person name="Sasagawa M."/>
            <person name="Fukada J."/>
            <person name="Nakamura S."/>
            <person name="Katano Y."/>
            <person name="Hanada S."/>
            <person name="Kamagata Y."/>
            <person name="Nakamura N."/>
            <person name="Yamazaki S."/>
            <person name="Fujita N."/>
        </authorList>
    </citation>
    <scope>NUCLEOTIDE SEQUENCE [LARGE SCALE GENOMIC DNA]</scope>
    <source>
        <strain evidence="9">ATCC 700054 / DSM 10555 / JCM 9379 / NBRC 101784 / NCIMB 13414 / VKM Ac-1990 / NM-1</strain>
    </source>
</reference>
<dbReference type="STRING" id="1032480.MLP_51640"/>
<evidence type="ECO:0000256" key="5">
    <source>
        <dbReference type="PIRSR" id="PIRSR037505-2"/>
    </source>
</evidence>
<dbReference type="Gene3D" id="3.20.20.330">
    <property type="entry name" value="Homocysteine-binding-like domain"/>
    <property type="match status" value="1"/>
</dbReference>
<organism evidence="8 9">
    <name type="scientific">Microlunatus phosphovorus (strain ATCC 700054 / DSM 10555 / JCM 9379 / NBRC 101784 / NCIMB 13414 / VKM Ac-1990 / NM-1)</name>
    <dbReference type="NCBI Taxonomy" id="1032480"/>
    <lineage>
        <taxon>Bacteria</taxon>
        <taxon>Bacillati</taxon>
        <taxon>Actinomycetota</taxon>
        <taxon>Actinomycetes</taxon>
        <taxon>Propionibacteriales</taxon>
        <taxon>Propionibacteriaceae</taxon>
        <taxon>Microlunatus</taxon>
    </lineage>
</organism>
<keyword evidence="1 6" id="KW-0489">Methyltransferase</keyword>
<comment type="cofactor">
    <cofactor evidence="5">
        <name>Zn(2+)</name>
        <dbReference type="ChEBI" id="CHEBI:29105"/>
    </cofactor>
    <text evidence="5">Binds 1 zinc ion per subunit.</text>
</comment>
<evidence type="ECO:0000313" key="8">
    <source>
        <dbReference type="EMBL" id="BAK38178.1"/>
    </source>
</evidence>
<keyword evidence="9" id="KW-1185">Reference proteome</keyword>
<dbReference type="PANTHER" id="PTHR46015">
    <property type="entry name" value="ZGC:172121"/>
    <property type="match status" value="1"/>
</dbReference>
<dbReference type="GO" id="GO:0008270">
    <property type="term" value="F:zinc ion binding"/>
    <property type="evidence" value="ECO:0007669"/>
    <property type="project" value="InterPro"/>
</dbReference>
<feature type="binding site" evidence="6">
    <location>
        <position position="288"/>
    </location>
    <ligand>
        <name>Zn(2+)</name>
        <dbReference type="ChEBI" id="CHEBI:29105"/>
    </ligand>
</feature>
<sequence length="310" mass="31764">MTGRRRSLAAAIAAGPVLMDGGLGTELESSGCDVTGILWSGQLLLDAPEVVEAAHRRFFAAGAQVAISGSYQLSFEGLAAVGVDRAAAETMLRRSVAVASAAREAAVDPDQTWVAASVGPYGATLADGSEFRGTYGKTVTELQQWHRPRLTVLAEAGADVLAIETIPCLAEVEALLRDIDGSGVPSWLSLTCASATTTRAGEPVAEAFAMAADVAEVIAVGVNCLPPGDARDLVATAARSSGKPVVVYPNSGEEWDAVHKSWYGDGSLLAGEIAGWLADGARLVGGCCRVRPAEIEKLAAELSAAESGAA</sequence>
<evidence type="ECO:0000256" key="2">
    <source>
        <dbReference type="ARBA" id="ARBA00022679"/>
    </source>
</evidence>
<dbReference type="PROSITE" id="PS50970">
    <property type="entry name" value="HCY"/>
    <property type="match status" value="1"/>
</dbReference>
<evidence type="ECO:0000256" key="3">
    <source>
        <dbReference type="ARBA" id="ARBA00022723"/>
    </source>
</evidence>
<evidence type="ECO:0000259" key="7">
    <source>
        <dbReference type="PROSITE" id="PS50970"/>
    </source>
</evidence>
<dbReference type="PANTHER" id="PTHR46015:SF1">
    <property type="entry name" value="HOMOCYSTEINE S-METHYLTRANSFERASE-LIKE ISOFORM 1"/>
    <property type="match status" value="1"/>
</dbReference>
<dbReference type="EMBL" id="AP012204">
    <property type="protein sequence ID" value="BAK38178.1"/>
    <property type="molecule type" value="Genomic_DNA"/>
</dbReference>
<dbReference type="KEGG" id="mph:MLP_51640"/>
<dbReference type="InterPro" id="IPR003726">
    <property type="entry name" value="HCY_dom"/>
</dbReference>